<evidence type="ECO:0000313" key="1">
    <source>
        <dbReference type="EMBL" id="GBP52808.1"/>
    </source>
</evidence>
<protein>
    <submittedName>
        <fullName evidence="1">Uncharacterized protein</fullName>
    </submittedName>
</protein>
<comment type="caution">
    <text evidence="1">The sequence shown here is derived from an EMBL/GenBank/DDBJ whole genome shotgun (WGS) entry which is preliminary data.</text>
</comment>
<gene>
    <name evidence="1" type="ORF">EVAR_39346_1</name>
</gene>
<sequence>MYSEAVTVSYNRTNKTTPAAPAQPRASMSLAFTQNVQSVRLIFHYRSGGRVAGGGRSDTDRVRGRARAAGRGRCAPPRPRAHRTRVTITARTLVSARLNLIISLVLHKYLQLYRCRPGAGRGARALLLPVFVVARERRPATRKYIPDCSVFALP</sequence>
<keyword evidence="2" id="KW-1185">Reference proteome</keyword>
<dbReference type="EMBL" id="BGZK01000610">
    <property type="protein sequence ID" value="GBP52808.1"/>
    <property type="molecule type" value="Genomic_DNA"/>
</dbReference>
<accession>A0A4C1WN53</accession>
<organism evidence="1 2">
    <name type="scientific">Eumeta variegata</name>
    <name type="common">Bagworm moth</name>
    <name type="synonym">Eumeta japonica</name>
    <dbReference type="NCBI Taxonomy" id="151549"/>
    <lineage>
        <taxon>Eukaryota</taxon>
        <taxon>Metazoa</taxon>
        <taxon>Ecdysozoa</taxon>
        <taxon>Arthropoda</taxon>
        <taxon>Hexapoda</taxon>
        <taxon>Insecta</taxon>
        <taxon>Pterygota</taxon>
        <taxon>Neoptera</taxon>
        <taxon>Endopterygota</taxon>
        <taxon>Lepidoptera</taxon>
        <taxon>Glossata</taxon>
        <taxon>Ditrysia</taxon>
        <taxon>Tineoidea</taxon>
        <taxon>Psychidae</taxon>
        <taxon>Oiketicinae</taxon>
        <taxon>Eumeta</taxon>
    </lineage>
</organism>
<dbReference type="Proteomes" id="UP000299102">
    <property type="component" value="Unassembled WGS sequence"/>
</dbReference>
<dbReference type="AlphaFoldDB" id="A0A4C1WN53"/>
<proteinExistence type="predicted"/>
<name>A0A4C1WN53_EUMVA</name>
<reference evidence="1 2" key="1">
    <citation type="journal article" date="2019" name="Commun. Biol.">
        <title>The bagworm genome reveals a unique fibroin gene that provides high tensile strength.</title>
        <authorList>
            <person name="Kono N."/>
            <person name="Nakamura H."/>
            <person name="Ohtoshi R."/>
            <person name="Tomita M."/>
            <person name="Numata K."/>
            <person name="Arakawa K."/>
        </authorList>
    </citation>
    <scope>NUCLEOTIDE SEQUENCE [LARGE SCALE GENOMIC DNA]</scope>
</reference>
<evidence type="ECO:0000313" key="2">
    <source>
        <dbReference type="Proteomes" id="UP000299102"/>
    </source>
</evidence>